<dbReference type="GO" id="GO:1990130">
    <property type="term" value="C:GATOR1 complex"/>
    <property type="evidence" value="ECO:0007669"/>
    <property type="project" value="UniProtKB-UniRule"/>
</dbReference>
<evidence type="ECO:0000256" key="3">
    <source>
        <dbReference type="SAM" id="MobiDB-lite"/>
    </source>
</evidence>
<dbReference type="GO" id="GO:0034198">
    <property type="term" value="P:cellular response to amino acid starvation"/>
    <property type="evidence" value="ECO:0007669"/>
    <property type="project" value="UniProtKB-UniRule"/>
</dbReference>
<dbReference type="PANTHER" id="PTHR13153:SF5">
    <property type="entry name" value="GATOR COMPLEX PROTEIN NPRL3"/>
    <property type="match status" value="1"/>
</dbReference>
<protein>
    <recommendedName>
        <fullName evidence="2">GATOR complex protein NPRL3</fullName>
    </recommendedName>
    <alternativeName>
        <fullName evidence="2">Nitrogen permease regulator 3-like protein</fullName>
    </alternativeName>
</protein>
<keyword evidence="6" id="KW-1185">Reference proteome</keyword>
<dbReference type="Pfam" id="PF24064">
    <property type="entry name" value="HTH_NPRL3"/>
    <property type="match status" value="1"/>
</dbReference>
<feature type="compositionally biased region" description="Polar residues" evidence="3">
    <location>
        <begin position="486"/>
        <end position="523"/>
    </location>
</feature>
<gene>
    <name evidence="5" type="ORF">RRG08_043582</name>
</gene>
<sequence>MAHDLNPVAVLLVTSGTRGNRVLFRYPYLQEIEPEMTVKQATKEVKKNPYAISIAQNLQDGQKAKPLLSSFIKDGVLVGFSNETLANFLIVKSELCGKQFSVQIDDVRFVGYPMSLSNLSRNQQSQQNASRQHNILAVNVVFVLRANLPESVSTCYQELAQQLSVAITCEEKRCEYLTREAKIMLVAYDEASVTGDDDMVSTMRVIVHHSNLAKELQLVFERLVADGQVIFYLNQWVEINFCLPHKIHGLNSLGKNLSLEPIYRCLSYLRPYHGILLTRPEQELLQFLPLDSSPAMTRLIQLTKPVKNLKTLALETDLSITQIYQLVCHMVYWGYAMLIYPLCQSNVYILSPSADTAVNSQLSQEFSMCFHGLQLMQEMARFSFPSHMHDNLDVLSYSSPRLIDQFNQVVVWMLQHRLINQLHTYVNLIPARRKEFSPSSAGSHSNMSSTHSSNSSMQVIEESFLSVLMEDPGTITLDRTTSMSDLASVNSEESTGGQSTAQSITQYTSQHSKSPSQEANSEGSAAEDRKAQWRLQDTLLNELKPQLKQAIVLCPASKNPDDLRLFAKLCPYFNGKHHLEEMMFYENLSRSQLLALLDKFKEVLILCQHEDPATSLL</sequence>
<comment type="caution">
    <text evidence="5">The sequence shown here is derived from an EMBL/GenBank/DDBJ whole genome shotgun (WGS) entry which is preliminary data.</text>
</comment>
<dbReference type="InterPro" id="IPR005365">
    <property type="entry name" value="Npr3"/>
</dbReference>
<keyword evidence="2" id="KW-0458">Lysosome</keyword>
<comment type="function">
    <text evidence="2">As a component of the GATOR1 complex functions as an inhibitor of the amino acid-sensing branch of the TORC1 pathway.</text>
</comment>
<dbReference type="GO" id="GO:1904262">
    <property type="term" value="P:negative regulation of TORC1 signaling"/>
    <property type="evidence" value="ECO:0007669"/>
    <property type="project" value="TreeGrafter"/>
</dbReference>
<accession>A0AAE1A6Q1</accession>
<evidence type="ECO:0000256" key="2">
    <source>
        <dbReference type="RuleBase" id="RU368069"/>
    </source>
</evidence>
<dbReference type="GO" id="GO:0005764">
    <property type="term" value="C:lysosome"/>
    <property type="evidence" value="ECO:0007669"/>
    <property type="project" value="UniProtKB-SubCell"/>
</dbReference>
<proteinExistence type="inferred from homology"/>
<feature type="region of interest" description="Disordered" evidence="3">
    <location>
        <begin position="486"/>
        <end position="530"/>
    </location>
</feature>
<organism evidence="5 6">
    <name type="scientific">Elysia crispata</name>
    <name type="common">lettuce slug</name>
    <dbReference type="NCBI Taxonomy" id="231223"/>
    <lineage>
        <taxon>Eukaryota</taxon>
        <taxon>Metazoa</taxon>
        <taxon>Spiralia</taxon>
        <taxon>Lophotrochozoa</taxon>
        <taxon>Mollusca</taxon>
        <taxon>Gastropoda</taxon>
        <taxon>Heterobranchia</taxon>
        <taxon>Euthyneura</taxon>
        <taxon>Panpulmonata</taxon>
        <taxon>Sacoglossa</taxon>
        <taxon>Placobranchoidea</taxon>
        <taxon>Plakobranchidae</taxon>
        <taxon>Elysia</taxon>
    </lineage>
</organism>
<comment type="similarity">
    <text evidence="1 2">Belongs to the NPR3 family.</text>
</comment>
<dbReference type="InterPro" id="IPR056603">
    <property type="entry name" value="HTH_NPRL3"/>
</dbReference>
<feature type="compositionally biased region" description="Low complexity" evidence="3">
    <location>
        <begin position="437"/>
        <end position="455"/>
    </location>
</feature>
<keyword evidence="2" id="KW-0732">Signal</keyword>
<dbReference type="AlphaFoldDB" id="A0AAE1A6Q1"/>
<name>A0AAE1A6Q1_9GAST</name>
<evidence type="ECO:0000313" key="5">
    <source>
        <dbReference type="EMBL" id="KAK3781671.1"/>
    </source>
</evidence>
<dbReference type="Proteomes" id="UP001283361">
    <property type="component" value="Unassembled WGS sequence"/>
</dbReference>
<comment type="subcellular location">
    <subcellularLocation>
        <location evidence="2">Lysosome</location>
    </subcellularLocation>
</comment>
<evidence type="ECO:0000256" key="1">
    <source>
        <dbReference type="ARBA" id="ARBA00010546"/>
    </source>
</evidence>
<dbReference type="PANTHER" id="PTHR13153">
    <property type="entry name" value="CGTHBA PROTEIN -14 GENE PROTEIN"/>
    <property type="match status" value="1"/>
</dbReference>
<feature type="region of interest" description="Disordered" evidence="3">
    <location>
        <begin position="436"/>
        <end position="455"/>
    </location>
</feature>
<dbReference type="GO" id="GO:0010508">
    <property type="term" value="P:positive regulation of autophagy"/>
    <property type="evidence" value="ECO:0007669"/>
    <property type="project" value="TreeGrafter"/>
</dbReference>
<evidence type="ECO:0000313" key="6">
    <source>
        <dbReference type="Proteomes" id="UP001283361"/>
    </source>
</evidence>
<feature type="domain" description="GATOR1 complex protein NPRL3 C-terminal HTH" evidence="4">
    <location>
        <begin position="549"/>
        <end position="605"/>
    </location>
</feature>
<reference evidence="5" key="1">
    <citation type="journal article" date="2023" name="G3 (Bethesda)">
        <title>A reference genome for the long-term kleptoplast-retaining sea slug Elysia crispata morphotype clarki.</title>
        <authorList>
            <person name="Eastman K.E."/>
            <person name="Pendleton A.L."/>
            <person name="Shaikh M.A."/>
            <person name="Suttiyut T."/>
            <person name="Ogas R."/>
            <person name="Tomko P."/>
            <person name="Gavelis G."/>
            <person name="Widhalm J.R."/>
            <person name="Wisecaver J.H."/>
        </authorList>
    </citation>
    <scope>NUCLEOTIDE SEQUENCE</scope>
    <source>
        <strain evidence="5">ECLA1</strain>
    </source>
</reference>
<dbReference type="GO" id="GO:0038202">
    <property type="term" value="P:TORC1 signaling"/>
    <property type="evidence" value="ECO:0007669"/>
    <property type="project" value="TreeGrafter"/>
</dbReference>
<dbReference type="EMBL" id="JAWDGP010002612">
    <property type="protein sequence ID" value="KAK3781671.1"/>
    <property type="molecule type" value="Genomic_DNA"/>
</dbReference>
<evidence type="ECO:0000259" key="4">
    <source>
        <dbReference type="Pfam" id="PF24064"/>
    </source>
</evidence>
<dbReference type="Pfam" id="PF03666">
    <property type="entry name" value="NPR3"/>
    <property type="match status" value="1"/>
</dbReference>